<protein>
    <submittedName>
        <fullName evidence="1">Uncharacterized protein</fullName>
    </submittedName>
</protein>
<accession>A0ABS0CX92</accession>
<dbReference type="EMBL" id="JADLQX010000024">
    <property type="protein sequence ID" value="MBF6301204.1"/>
    <property type="molecule type" value="Genomic_DNA"/>
</dbReference>
<gene>
    <name evidence="1" type="ORF">IU459_27200</name>
</gene>
<name>A0ABS0CX92_9NOCA</name>
<evidence type="ECO:0000313" key="1">
    <source>
        <dbReference type="EMBL" id="MBF6301204.1"/>
    </source>
</evidence>
<comment type="caution">
    <text evidence="1">The sequence shown here is derived from an EMBL/GenBank/DDBJ whole genome shotgun (WGS) entry which is preliminary data.</text>
</comment>
<evidence type="ECO:0000313" key="2">
    <source>
        <dbReference type="Proteomes" id="UP000702209"/>
    </source>
</evidence>
<dbReference type="RefSeq" id="WP_195132429.1">
    <property type="nucleotide sequence ID" value="NZ_JADLQX010000024.1"/>
</dbReference>
<sequence>MTAQLGWIAAHSPAEDEMVRVTNATVAGHDEWDSPHYFTALAWDGTRVFATMVTVIDPGVRPQDYPPVLLEVMSKHLADRLRDKPGAAPVVACMLQVETFGLRTGPGGMIPEERAALHRGELHMLPHRTEAVIVMTADIAGRMWSAAKERGWDGGPDEVLADDIRCGEFPELARRCASLAPPMYVAAARSFWARGGGDLGG</sequence>
<keyword evidence="2" id="KW-1185">Reference proteome</keyword>
<dbReference type="Proteomes" id="UP000702209">
    <property type="component" value="Unassembled WGS sequence"/>
</dbReference>
<organism evidence="1 2">
    <name type="scientific">Nocardia amamiensis</name>
    <dbReference type="NCBI Taxonomy" id="404578"/>
    <lineage>
        <taxon>Bacteria</taxon>
        <taxon>Bacillati</taxon>
        <taxon>Actinomycetota</taxon>
        <taxon>Actinomycetes</taxon>
        <taxon>Mycobacteriales</taxon>
        <taxon>Nocardiaceae</taxon>
        <taxon>Nocardia</taxon>
    </lineage>
</organism>
<reference evidence="1 2" key="1">
    <citation type="submission" date="2020-10" db="EMBL/GenBank/DDBJ databases">
        <title>Identification of Nocardia species via Next-generation sequencing and recognition of intraspecies genetic diversity.</title>
        <authorList>
            <person name="Li P."/>
            <person name="Li P."/>
            <person name="Lu B."/>
        </authorList>
    </citation>
    <scope>NUCLEOTIDE SEQUENCE [LARGE SCALE GENOMIC DNA]</scope>
    <source>
        <strain evidence="1 2">BJ06-0157</strain>
    </source>
</reference>
<proteinExistence type="predicted"/>